<evidence type="ECO:0000313" key="5">
    <source>
        <dbReference type="EMBL" id="KAK9014440.1"/>
    </source>
</evidence>
<dbReference type="EMBL" id="JBBPBN010000021">
    <property type="protein sequence ID" value="KAK9014428.1"/>
    <property type="molecule type" value="Genomic_DNA"/>
</dbReference>
<name>A0ABR2RN94_9ROSI</name>
<reference evidence="5 6" key="1">
    <citation type="journal article" date="2024" name="G3 (Bethesda)">
        <title>Genome assembly of Hibiscus sabdariffa L. provides insights into metabolisms of medicinal natural products.</title>
        <authorList>
            <person name="Kim T."/>
        </authorList>
    </citation>
    <scope>NUCLEOTIDE SEQUENCE [LARGE SCALE GENOMIC DNA]</scope>
    <source>
        <strain evidence="5">TK-2024</strain>
        <tissue evidence="5">Old leaves</tissue>
    </source>
</reference>
<accession>A0ABR2RN94</accession>
<evidence type="ECO:0000256" key="2">
    <source>
        <dbReference type="ARBA" id="ARBA00022771"/>
    </source>
</evidence>
<protein>
    <submittedName>
        <fullName evidence="5">Uncharacterized protein</fullName>
    </submittedName>
</protein>
<evidence type="ECO:0000256" key="1">
    <source>
        <dbReference type="ARBA" id="ARBA00022723"/>
    </source>
</evidence>
<evidence type="ECO:0000313" key="4">
    <source>
        <dbReference type="EMBL" id="KAK9014428.1"/>
    </source>
</evidence>
<dbReference type="EMBL" id="JBBPBN010000021">
    <property type="protein sequence ID" value="KAK9014440.1"/>
    <property type="molecule type" value="Genomic_DNA"/>
</dbReference>
<keyword evidence="2" id="KW-0863">Zinc-finger</keyword>
<keyword evidence="1" id="KW-0479">Metal-binding</keyword>
<organism evidence="5 6">
    <name type="scientific">Hibiscus sabdariffa</name>
    <name type="common">roselle</name>
    <dbReference type="NCBI Taxonomy" id="183260"/>
    <lineage>
        <taxon>Eukaryota</taxon>
        <taxon>Viridiplantae</taxon>
        <taxon>Streptophyta</taxon>
        <taxon>Embryophyta</taxon>
        <taxon>Tracheophyta</taxon>
        <taxon>Spermatophyta</taxon>
        <taxon>Magnoliopsida</taxon>
        <taxon>eudicotyledons</taxon>
        <taxon>Gunneridae</taxon>
        <taxon>Pentapetalae</taxon>
        <taxon>rosids</taxon>
        <taxon>malvids</taxon>
        <taxon>Malvales</taxon>
        <taxon>Malvaceae</taxon>
        <taxon>Malvoideae</taxon>
        <taxon>Hibiscus</taxon>
    </lineage>
</organism>
<evidence type="ECO:0000256" key="3">
    <source>
        <dbReference type="ARBA" id="ARBA00022833"/>
    </source>
</evidence>
<comment type="caution">
    <text evidence="5">The sequence shown here is derived from an EMBL/GenBank/DDBJ whole genome shotgun (WGS) entry which is preliminary data.</text>
</comment>
<proteinExistence type="predicted"/>
<dbReference type="PANTHER" id="PTHR14493">
    <property type="entry name" value="UNKEMPT FAMILY MEMBER"/>
    <property type="match status" value="1"/>
</dbReference>
<gene>
    <name evidence="4" type="ORF">V6N11_005586</name>
    <name evidence="5" type="ORF">V6N11_005597</name>
</gene>
<keyword evidence="6" id="KW-1185">Reference proteome</keyword>
<evidence type="ECO:0000313" key="6">
    <source>
        <dbReference type="Proteomes" id="UP001396334"/>
    </source>
</evidence>
<keyword evidence="3" id="KW-0862">Zinc</keyword>
<dbReference type="PANTHER" id="PTHR14493:SF87">
    <property type="entry name" value="ZINC FINGER CCCH DOMAIN-CONTAINING PROTEIN 66"/>
    <property type="match status" value="1"/>
</dbReference>
<sequence>MHPAQYRTRLCKDETNCTRRVCFFAHKPEELRPVYASTGSALPSPRSYAASLEYGMWPNQSTNIPPTLQLPTSRLKAAQSSRGKDLYVEMLSLESHHCLQPQQQQLIDEISGISSPTSWNNPLSGELI</sequence>
<dbReference type="Proteomes" id="UP001396334">
    <property type="component" value="Unassembled WGS sequence"/>
</dbReference>
<dbReference type="InterPro" id="IPR045234">
    <property type="entry name" value="Unkempt-like"/>
</dbReference>